<evidence type="ECO:0000313" key="1">
    <source>
        <dbReference type="EMBL" id="MBI3128631.1"/>
    </source>
</evidence>
<organism evidence="1 2">
    <name type="scientific">Tectimicrobiota bacterium</name>
    <dbReference type="NCBI Taxonomy" id="2528274"/>
    <lineage>
        <taxon>Bacteria</taxon>
        <taxon>Pseudomonadati</taxon>
        <taxon>Nitrospinota/Tectimicrobiota group</taxon>
        <taxon>Candidatus Tectimicrobiota</taxon>
    </lineage>
</organism>
<reference evidence="1" key="1">
    <citation type="submission" date="2020-07" db="EMBL/GenBank/DDBJ databases">
        <title>Huge and variable diversity of episymbiotic CPR bacteria and DPANN archaea in groundwater ecosystems.</title>
        <authorList>
            <person name="He C.Y."/>
            <person name="Keren R."/>
            <person name="Whittaker M."/>
            <person name="Farag I.F."/>
            <person name="Doudna J."/>
            <person name="Cate J.H.D."/>
            <person name="Banfield J.F."/>
        </authorList>
    </citation>
    <scope>NUCLEOTIDE SEQUENCE</scope>
    <source>
        <strain evidence="1">NC_groundwater_763_Ag_S-0.2um_68_21</strain>
    </source>
</reference>
<sequence length="60" mass="6994">MAPPVTCPFRICLENGEILCFDPWFVRSVSRGPHFVRDFCQGDFTACPFYQMQKIKRVHA</sequence>
<dbReference type="EMBL" id="JACPUR010000034">
    <property type="protein sequence ID" value="MBI3128631.1"/>
    <property type="molecule type" value="Genomic_DNA"/>
</dbReference>
<accession>A0A932I3G5</accession>
<name>A0A932I3G5_UNCTE</name>
<evidence type="ECO:0000313" key="2">
    <source>
        <dbReference type="Proteomes" id="UP000782312"/>
    </source>
</evidence>
<comment type="caution">
    <text evidence="1">The sequence shown here is derived from an EMBL/GenBank/DDBJ whole genome shotgun (WGS) entry which is preliminary data.</text>
</comment>
<dbReference type="Proteomes" id="UP000782312">
    <property type="component" value="Unassembled WGS sequence"/>
</dbReference>
<proteinExistence type="predicted"/>
<gene>
    <name evidence="1" type="ORF">HYZ11_13590</name>
</gene>
<protein>
    <submittedName>
        <fullName evidence="1">Uncharacterized protein</fullName>
    </submittedName>
</protein>
<dbReference type="AlphaFoldDB" id="A0A932I3G5"/>